<sequence>MSLLYRIAAYLMARAQKSPNLPHLDTNELLLASHLEDIVATAEKDDFTIVTEQFLGQFEDDMQDKSAIFWKIFNIYHYYSCLLHDPLRNGSENHGGIYKN</sequence>
<keyword evidence="2" id="KW-1185">Reference proteome</keyword>
<organism evidence="2">
    <name type="scientific">Caenorhabditis brenneri</name>
    <name type="common">Nematode worm</name>
    <dbReference type="NCBI Taxonomy" id="135651"/>
    <lineage>
        <taxon>Eukaryota</taxon>
        <taxon>Metazoa</taxon>
        <taxon>Ecdysozoa</taxon>
        <taxon>Nematoda</taxon>
        <taxon>Chromadorea</taxon>
        <taxon>Rhabditida</taxon>
        <taxon>Rhabditina</taxon>
        <taxon>Rhabditomorpha</taxon>
        <taxon>Rhabditoidea</taxon>
        <taxon>Rhabditidae</taxon>
        <taxon>Peloderinae</taxon>
        <taxon>Caenorhabditis</taxon>
    </lineage>
</organism>
<dbReference type="Proteomes" id="UP000008068">
    <property type="component" value="Unassembled WGS sequence"/>
</dbReference>
<dbReference type="HOGENOM" id="CLU_2308531_0_0_1"/>
<reference evidence="2" key="1">
    <citation type="submission" date="2011-07" db="EMBL/GenBank/DDBJ databases">
        <authorList>
            <consortium name="Caenorhabditis brenneri Sequencing and Analysis Consortium"/>
            <person name="Wilson R.K."/>
        </authorList>
    </citation>
    <scope>NUCLEOTIDE SEQUENCE [LARGE SCALE GENOMIC DNA]</scope>
    <source>
        <strain evidence="2">PB2801</strain>
    </source>
</reference>
<gene>
    <name evidence="1" type="ORF">CAEBREN_14108</name>
</gene>
<proteinExistence type="predicted"/>
<dbReference type="EMBL" id="GL379857">
    <property type="protein sequence ID" value="EGT56871.1"/>
    <property type="molecule type" value="Genomic_DNA"/>
</dbReference>
<dbReference type="AlphaFoldDB" id="G0NB93"/>
<dbReference type="InParanoid" id="G0NB93"/>
<accession>G0NB93</accession>
<evidence type="ECO:0000313" key="1">
    <source>
        <dbReference type="EMBL" id="EGT56871.1"/>
    </source>
</evidence>
<name>G0NB93_CAEBE</name>
<protein>
    <submittedName>
        <fullName evidence="1">Uncharacterized protein</fullName>
    </submittedName>
</protein>
<evidence type="ECO:0000313" key="2">
    <source>
        <dbReference type="Proteomes" id="UP000008068"/>
    </source>
</evidence>